<dbReference type="EMBL" id="JBAKAX010000211">
    <property type="protein sequence ID" value="MEL0606561.1"/>
    <property type="molecule type" value="Genomic_DNA"/>
</dbReference>
<keyword evidence="1" id="KW-0966">Cell projection</keyword>
<name>A0ACC6R9T1_9GAMM</name>
<proteinExistence type="predicted"/>
<feature type="non-terminal residue" evidence="1">
    <location>
        <position position="1"/>
    </location>
</feature>
<reference evidence="1" key="1">
    <citation type="submission" date="2024-02" db="EMBL/GenBank/DDBJ databases">
        <title>Bacteria isolated from the canopy kelp, Nereocystis luetkeana.</title>
        <authorList>
            <person name="Pfister C.A."/>
            <person name="Younker I.T."/>
            <person name="Light S.H."/>
        </authorList>
    </citation>
    <scope>NUCLEOTIDE SEQUENCE</scope>
    <source>
        <strain evidence="1">TN.2.01</strain>
    </source>
</reference>
<evidence type="ECO:0000313" key="2">
    <source>
        <dbReference type="Proteomes" id="UP001374952"/>
    </source>
</evidence>
<organism evidence="1 2">
    <name type="scientific">Pseudoalteromonas undina</name>
    <dbReference type="NCBI Taxonomy" id="43660"/>
    <lineage>
        <taxon>Bacteria</taxon>
        <taxon>Pseudomonadati</taxon>
        <taxon>Pseudomonadota</taxon>
        <taxon>Gammaproteobacteria</taxon>
        <taxon>Alteromonadales</taxon>
        <taxon>Pseudoalteromonadaceae</taxon>
        <taxon>Pseudoalteromonas</taxon>
    </lineage>
</organism>
<keyword evidence="1" id="KW-0969">Cilium</keyword>
<gene>
    <name evidence="1" type="ORF">V6250_20715</name>
</gene>
<protein>
    <submittedName>
        <fullName evidence="1">Flagellar M-ring protein FliF C-terminal domain-containing protein</fullName>
    </submittedName>
</protein>
<keyword evidence="1" id="KW-0282">Flagellum</keyword>
<dbReference type="Proteomes" id="UP001374952">
    <property type="component" value="Unassembled WGS sequence"/>
</dbReference>
<sequence length="73" mass="8465">NGRLLNYGSQDSLAARSRKDYDIERKREQEYLEKIDSIIIPVVGLCNYTAQVDLNIDFSSVEETQKRYNPDLP</sequence>
<comment type="caution">
    <text evidence="1">The sequence shown here is derived from an EMBL/GenBank/DDBJ whole genome shotgun (WGS) entry which is preliminary data.</text>
</comment>
<feature type="non-terminal residue" evidence="1">
    <location>
        <position position="73"/>
    </location>
</feature>
<accession>A0ACC6R9T1</accession>
<keyword evidence="2" id="KW-1185">Reference proteome</keyword>
<evidence type="ECO:0000313" key="1">
    <source>
        <dbReference type="EMBL" id="MEL0606561.1"/>
    </source>
</evidence>